<dbReference type="InterPro" id="IPR031127">
    <property type="entry name" value="E3_UB_ligase_RBR"/>
</dbReference>
<accession>W9IR04</accession>
<dbReference type="EC" id="2.3.2.31" evidence="2"/>
<protein>
    <recommendedName>
        <fullName evidence="2">RBR-type E3 ubiquitin transferase</fullName>
        <ecNumber evidence="2">2.3.2.31</ecNumber>
    </recommendedName>
</protein>
<dbReference type="OrthoDB" id="10009520at2759"/>
<evidence type="ECO:0000256" key="5">
    <source>
        <dbReference type="ARBA" id="ARBA00022737"/>
    </source>
</evidence>
<dbReference type="InterPro" id="IPR017907">
    <property type="entry name" value="Znf_RING_CS"/>
</dbReference>
<evidence type="ECO:0000256" key="6">
    <source>
        <dbReference type="ARBA" id="ARBA00022771"/>
    </source>
</evidence>
<dbReference type="PROSITE" id="PS00518">
    <property type="entry name" value="ZF_RING_1"/>
    <property type="match status" value="1"/>
</dbReference>
<evidence type="ECO:0000313" key="12">
    <source>
        <dbReference type="Proteomes" id="UP000030753"/>
    </source>
</evidence>
<dbReference type="GO" id="GO:0061630">
    <property type="term" value="F:ubiquitin protein ligase activity"/>
    <property type="evidence" value="ECO:0007669"/>
    <property type="project" value="UniProtKB-EC"/>
</dbReference>
<keyword evidence="7" id="KW-0833">Ubl conjugation pathway</keyword>
<keyword evidence="6" id="KW-0863">Zinc-finger</keyword>
<feature type="compositionally biased region" description="Basic and acidic residues" evidence="9">
    <location>
        <begin position="105"/>
        <end position="120"/>
    </location>
</feature>
<name>W9IR04_FUSOX</name>
<sequence length="474" mass="53481">MFKWCVCHKLWYKEYGQRFTLSTASRLPGSCIDHQEITVCLFILPLKLNKTLFGNIRFPPSSSAISACNFPSTFVMDARQDYHRGASIENGMALTVERLLSEASNQRDRHYAETPERPFSEEPDGQEDSSNNEVNLGDDKNLDDEGGEYARDIFDDPSDGESDFQPGEDSEESDDPDDEMNLDGAHATDLQDMLNDLSDGISNFELGEDAEEHQLNGESDSQDNISGDEMTVDDETDEDLEGMFDPLSDGPSDDEHGEETEQQDQQHAAPEDPATQASAQTETKKCICCEEMFPIMTVQQVPCEHDYCCPCLIRTFELSLTSPWHFPPDCCDEEIPLRVIEQHLPENVVQRYREKLVEHETRDRTYCSNRQCLKFIPPKNISDSGEPCYRDEEQCPACNEITCTNCKNKAHTGACEQQVERDQALALAESQGWKRCARCGHLIERNGGCTHLVCLCGHEFCYICGEEYGGCECQ</sequence>
<dbReference type="GO" id="GO:0008270">
    <property type="term" value="F:zinc ion binding"/>
    <property type="evidence" value="ECO:0007669"/>
    <property type="project" value="UniProtKB-KW"/>
</dbReference>
<keyword evidence="4" id="KW-0479">Metal-binding</keyword>
<evidence type="ECO:0000256" key="3">
    <source>
        <dbReference type="ARBA" id="ARBA00022679"/>
    </source>
</evidence>
<feature type="domain" description="RING-type" evidence="10">
    <location>
        <begin position="282"/>
        <end position="474"/>
    </location>
</feature>
<evidence type="ECO:0000256" key="4">
    <source>
        <dbReference type="ARBA" id="ARBA00022723"/>
    </source>
</evidence>
<dbReference type="CDD" id="cd20335">
    <property type="entry name" value="BRcat_RBR"/>
    <property type="match status" value="1"/>
</dbReference>
<feature type="region of interest" description="Disordered" evidence="9">
    <location>
        <begin position="212"/>
        <end position="277"/>
    </location>
</feature>
<evidence type="ECO:0000256" key="8">
    <source>
        <dbReference type="ARBA" id="ARBA00022833"/>
    </source>
</evidence>
<keyword evidence="5" id="KW-0677">Repeat</keyword>
<evidence type="ECO:0000256" key="9">
    <source>
        <dbReference type="SAM" id="MobiDB-lite"/>
    </source>
</evidence>
<evidence type="ECO:0000256" key="2">
    <source>
        <dbReference type="ARBA" id="ARBA00012251"/>
    </source>
</evidence>
<keyword evidence="8" id="KW-0862">Zinc</keyword>
<evidence type="ECO:0000313" key="11">
    <source>
        <dbReference type="EMBL" id="EWY95189.1"/>
    </source>
</evidence>
<dbReference type="Pfam" id="PF01485">
    <property type="entry name" value="IBR"/>
    <property type="match status" value="2"/>
</dbReference>
<dbReference type="EMBL" id="JH717841">
    <property type="protein sequence ID" value="EWY95189.1"/>
    <property type="molecule type" value="Genomic_DNA"/>
</dbReference>
<gene>
    <name evidence="11" type="ORF">FOYG_04303</name>
</gene>
<dbReference type="PANTHER" id="PTHR11685">
    <property type="entry name" value="RBR FAMILY RING FINGER AND IBR DOMAIN-CONTAINING"/>
    <property type="match status" value="1"/>
</dbReference>
<dbReference type="AlphaFoldDB" id="W9IR04"/>
<dbReference type="Proteomes" id="UP000030753">
    <property type="component" value="Unassembled WGS sequence"/>
</dbReference>
<dbReference type="PROSITE" id="PS51873">
    <property type="entry name" value="TRIAD"/>
    <property type="match status" value="1"/>
</dbReference>
<proteinExistence type="predicted"/>
<evidence type="ECO:0000259" key="10">
    <source>
        <dbReference type="PROSITE" id="PS51873"/>
    </source>
</evidence>
<dbReference type="InterPro" id="IPR044066">
    <property type="entry name" value="TRIAD_supradom"/>
</dbReference>
<organism evidence="11 12">
    <name type="scientific">Fusarium oxysporum NRRL 32931</name>
    <dbReference type="NCBI Taxonomy" id="660029"/>
    <lineage>
        <taxon>Eukaryota</taxon>
        <taxon>Fungi</taxon>
        <taxon>Dikarya</taxon>
        <taxon>Ascomycota</taxon>
        <taxon>Pezizomycotina</taxon>
        <taxon>Sordariomycetes</taxon>
        <taxon>Hypocreomycetidae</taxon>
        <taxon>Hypocreales</taxon>
        <taxon>Nectriaceae</taxon>
        <taxon>Fusarium</taxon>
        <taxon>Fusarium oxysporum species complex</taxon>
    </lineage>
</organism>
<keyword evidence="3" id="KW-0808">Transferase</keyword>
<dbReference type="SMART" id="SM00647">
    <property type="entry name" value="IBR"/>
    <property type="match status" value="2"/>
</dbReference>
<evidence type="ECO:0000256" key="7">
    <source>
        <dbReference type="ARBA" id="ARBA00022786"/>
    </source>
</evidence>
<comment type="catalytic activity">
    <reaction evidence="1">
        <text>[E2 ubiquitin-conjugating enzyme]-S-ubiquitinyl-L-cysteine + [acceptor protein]-L-lysine = [E2 ubiquitin-conjugating enzyme]-L-cysteine + [acceptor protein]-N(6)-ubiquitinyl-L-lysine.</text>
        <dbReference type="EC" id="2.3.2.31"/>
    </reaction>
</comment>
<feature type="compositionally biased region" description="Acidic residues" evidence="9">
    <location>
        <begin position="251"/>
        <end position="262"/>
    </location>
</feature>
<dbReference type="CDD" id="cd22584">
    <property type="entry name" value="Rcat_RBR_unk"/>
    <property type="match status" value="1"/>
</dbReference>
<dbReference type="Gene3D" id="1.20.120.1750">
    <property type="match status" value="1"/>
</dbReference>
<feature type="compositionally biased region" description="Polar residues" evidence="9">
    <location>
        <begin position="216"/>
        <end position="225"/>
    </location>
</feature>
<feature type="region of interest" description="Disordered" evidence="9">
    <location>
        <begin position="105"/>
        <end position="183"/>
    </location>
</feature>
<reference evidence="11 12" key="1">
    <citation type="submission" date="2011-06" db="EMBL/GenBank/DDBJ databases">
        <title>The Genome Sequence of Fusarium oxysporum FOSC 3-a.</title>
        <authorList>
            <consortium name="The Broad Institute Genome Sequencing Platform"/>
            <person name="Ma L.-J."/>
            <person name="Gale L.R."/>
            <person name="Schwartz D.C."/>
            <person name="Zhou S."/>
            <person name="Corby-Kistler H."/>
            <person name="Young S.K."/>
            <person name="Zeng Q."/>
            <person name="Gargeya S."/>
            <person name="Fitzgerald M."/>
            <person name="Haas B."/>
            <person name="Abouelleil A."/>
            <person name="Alvarado L."/>
            <person name="Arachchi H.M."/>
            <person name="Berlin A."/>
            <person name="Brown A."/>
            <person name="Chapman S.B."/>
            <person name="Chen Z."/>
            <person name="Dunbar C."/>
            <person name="Freedman E."/>
            <person name="Gearin G."/>
            <person name="Gellesch M."/>
            <person name="Goldberg J."/>
            <person name="Griggs A."/>
            <person name="Gujja S."/>
            <person name="Heiman D."/>
            <person name="Howarth C."/>
            <person name="Larson L."/>
            <person name="Lui A."/>
            <person name="MacDonald P.J.P."/>
            <person name="Mehta T."/>
            <person name="Montmayeur A."/>
            <person name="Murphy C."/>
            <person name="Neiman D."/>
            <person name="Pearson M."/>
            <person name="Priest M."/>
            <person name="Roberts A."/>
            <person name="Saif S."/>
            <person name="Shea T."/>
            <person name="Shenoy N."/>
            <person name="Sisk P."/>
            <person name="Stolte C."/>
            <person name="Sykes S."/>
            <person name="Wortman J."/>
            <person name="Nusbaum C."/>
            <person name="Birren B."/>
        </authorList>
    </citation>
    <scope>NUCLEOTIDE SEQUENCE [LARGE SCALE GENOMIC DNA]</scope>
    <source>
        <strain evidence="12">FOSC 3-a</strain>
    </source>
</reference>
<feature type="compositionally biased region" description="Acidic residues" evidence="9">
    <location>
        <begin position="230"/>
        <end position="242"/>
    </location>
</feature>
<evidence type="ECO:0000256" key="1">
    <source>
        <dbReference type="ARBA" id="ARBA00001798"/>
    </source>
</evidence>
<dbReference type="GO" id="GO:0016567">
    <property type="term" value="P:protein ubiquitination"/>
    <property type="evidence" value="ECO:0007669"/>
    <property type="project" value="InterPro"/>
</dbReference>
<dbReference type="HOGENOM" id="CLU_690861_0_0_1"/>
<dbReference type="SUPFAM" id="SSF57850">
    <property type="entry name" value="RING/U-box"/>
    <property type="match status" value="1"/>
</dbReference>
<dbReference type="InterPro" id="IPR002867">
    <property type="entry name" value="IBR_dom"/>
</dbReference>
<feature type="compositionally biased region" description="Acidic residues" evidence="9">
    <location>
        <begin position="155"/>
        <end position="181"/>
    </location>
</feature>